<proteinExistence type="predicted"/>
<name>X1R496_9ZZZZ</name>
<evidence type="ECO:0000313" key="1">
    <source>
        <dbReference type="EMBL" id="GAI57940.1"/>
    </source>
</evidence>
<protein>
    <submittedName>
        <fullName evidence="1">Uncharacterized protein</fullName>
    </submittedName>
</protein>
<dbReference type="EMBL" id="BARV01034249">
    <property type="protein sequence ID" value="GAI57940.1"/>
    <property type="molecule type" value="Genomic_DNA"/>
</dbReference>
<organism evidence="1">
    <name type="scientific">marine sediment metagenome</name>
    <dbReference type="NCBI Taxonomy" id="412755"/>
    <lineage>
        <taxon>unclassified sequences</taxon>
        <taxon>metagenomes</taxon>
        <taxon>ecological metagenomes</taxon>
    </lineage>
</organism>
<reference evidence="1" key="1">
    <citation type="journal article" date="2014" name="Front. Microbiol.">
        <title>High frequency of phylogenetically diverse reductive dehalogenase-homologous genes in deep subseafloor sedimentary metagenomes.</title>
        <authorList>
            <person name="Kawai M."/>
            <person name="Futagami T."/>
            <person name="Toyoda A."/>
            <person name="Takaki Y."/>
            <person name="Nishi S."/>
            <person name="Hori S."/>
            <person name="Arai W."/>
            <person name="Tsubouchi T."/>
            <person name="Morono Y."/>
            <person name="Uchiyama I."/>
            <person name="Ito T."/>
            <person name="Fujiyama A."/>
            <person name="Inagaki F."/>
            <person name="Takami H."/>
        </authorList>
    </citation>
    <scope>NUCLEOTIDE SEQUENCE</scope>
    <source>
        <strain evidence="1">Expedition CK06-06</strain>
    </source>
</reference>
<feature type="non-terminal residue" evidence="1">
    <location>
        <position position="163"/>
    </location>
</feature>
<sequence>MTGDIAMGENKVTGLGGPTAQDDALRKARAEILNADIHSDAGIAITKLCLALAITHAHIATANKDGTTATPSMRTLGAGAQQAAAGNHTHTFEEDITGSGVAGSFVDSSATYWQCKPGLLQDEDLDLATTTDTFAAISHAVAVAFACGNAQLGNRLKLQVIMA</sequence>
<accession>X1R496</accession>
<dbReference type="AlphaFoldDB" id="X1R496"/>
<comment type="caution">
    <text evidence="1">The sequence shown here is derived from an EMBL/GenBank/DDBJ whole genome shotgun (WGS) entry which is preliminary data.</text>
</comment>
<gene>
    <name evidence="1" type="ORF">S06H3_53685</name>
</gene>